<name>A0A3R9NX72_9BACT</name>
<gene>
    <name evidence="10" type="ORF">EDE15_2277</name>
</gene>
<feature type="transmembrane region" description="Helical" evidence="7">
    <location>
        <begin position="322"/>
        <end position="344"/>
    </location>
</feature>
<evidence type="ECO:0000256" key="2">
    <source>
        <dbReference type="ARBA" id="ARBA00022475"/>
    </source>
</evidence>
<dbReference type="Proteomes" id="UP000269669">
    <property type="component" value="Unassembled WGS sequence"/>
</dbReference>
<accession>A0A3R9NX72</accession>
<organism evidence="10 11">
    <name type="scientific">Edaphobacter aggregans</name>
    <dbReference type="NCBI Taxonomy" id="570835"/>
    <lineage>
        <taxon>Bacteria</taxon>
        <taxon>Pseudomonadati</taxon>
        <taxon>Acidobacteriota</taxon>
        <taxon>Terriglobia</taxon>
        <taxon>Terriglobales</taxon>
        <taxon>Acidobacteriaceae</taxon>
        <taxon>Edaphobacter</taxon>
    </lineage>
</organism>
<evidence type="ECO:0000259" key="8">
    <source>
        <dbReference type="Pfam" id="PF02687"/>
    </source>
</evidence>
<dbReference type="RefSeq" id="WP_125485320.1">
    <property type="nucleotide sequence ID" value="NZ_RSDW01000001.1"/>
</dbReference>
<proteinExistence type="inferred from homology"/>
<keyword evidence="5 7" id="KW-0472">Membrane</keyword>
<dbReference type="InterPro" id="IPR050250">
    <property type="entry name" value="Macrolide_Exporter_MacB"/>
</dbReference>
<feature type="transmembrane region" description="Helical" evidence="7">
    <location>
        <begin position="12"/>
        <end position="32"/>
    </location>
</feature>
<dbReference type="GO" id="GO:0005886">
    <property type="term" value="C:plasma membrane"/>
    <property type="evidence" value="ECO:0007669"/>
    <property type="project" value="UniProtKB-SubCell"/>
</dbReference>
<comment type="subcellular location">
    <subcellularLocation>
        <location evidence="1">Cell membrane</location>
        <topology evidence="1">Multi-pass membrane protein</topology>
    </subcellularLocation>
</comment>
<comment type="caution">
    <text evidence="10">The sequence shown here is derived from an EMBL/GenBank/DDBJ whole genome shotgun (WGS) entry which is preliminary data.</text>
</comment>
<dbReference type="Pfam" id="PF02687">
    <property type="entry name" value="FtsX"/>
    <property type="match status" value="2"/>
</dbReference>
<dbReference type="PANTHER" id="PTHR30572">
    <property type="entry name" value="MEMBRANE COMPONENT OF TRANSPORTER-RELATED"/>
    <property type="match status" value="1"/>
</dbReference>
<dbReference type="NCBIfam" id="TIGR03434">
    <property type="entry name" value="ADOP"/>
    <property type="match status" value="1"/>
</dbReference>
<reference evidence="10 11" key="1">
    <citation type="submission" date="2018-12" db="EMBL/GenBank/DDBJ databases">
        <title>Sequencing of bacterial isolates from soil warming experiment in Harvard Forest, Massachusetts, USA.</title>
        <authorList>
            <person name="Deangelis K."/>
        </authorList>
    </citation>
    <scope>NUCLEOTIDE SEQUENCE [LARGE SCALE GENOMIC DNA]</scope>
    <source>
        <strain evidence="10 11">EB153</strain>
    </source>
</reference>
<sequence length="811" mass="87724">MLENLRYAVRQLLRAPTFTIVTILTLALGVGANTAIFSVIQAVLLHPSGVQDPERVASFHAKYTQLNLPSIGVSAPDFADAQSMHSLVDTAAMVQQASFNATFDGRTQHLNAGRVTSQWFQVFGADPILGRTFLPEEDQNGAERVIVLSYAAWQRMFGGQLDVIDKKLLLDNQSYRVIGVMRSDFAWPKGVELWTPLGLAPTAFAANNRFNESYNSVVRLKPGVTVAQFNAGIEQKRLEEIRREGTGNFNFGQSSGWGMFAQPWTEDAAGDLRKPLFALFAVVAMILLIACTNISGLMLARASTRMKEMAIRSALGASLRQLAMQFVLETALLAGTATVIGVVAGPLLGKLLLLAIPHDLATGFAVHTDLRVVTAAAGFGLLAAFLAGLAPVVQLARRHKSLRLTEYSKSATAGAGRQRFRNLLVCIEIALAFLLVAGSGLFLASLRQLQTVDPGFKSDSVLTGKVTLDATNYRNQDLKQANFIHDVTSRLSEQPGVVSAAAVYPLPFASMQYPSASFGIEERPPVSPDDPGPHGDRRWATAGYLAAMQIPLLQGRWFSEEDRIGTPPVAVIDDVLAKAYWPGRNAVGQHVRFGRDTPWVEIVGVIAHVRRDSLEVEENKGVLYRPMVQQPVSEAVFVARTKINPDAMRTPLVDAVHAVDSSEAVYDVEALDRFVNDSLAARHLLVWLLTLFGGLALLLAAIGIYGLLSFTASQRTAEIGIRMALGAQRWQVVSLMLRESVMLIGAGILAGLVLTFVAQRVLIHSFAAMNTGLSLSLVFAAFSLLLAAAIASIVPARRSASVDPVIALRNE</sequence>
<protein>
    <submittedName>
        <fullName evidence="10">Putative permease</fullName>
    </submittedName>
</protein>
<dbReference type="GO" id="GO:0022857">
    <property type="term" value="F:transmembrane transporter activity"/>
    <property type="evidence" value="ECO:0007669"/>
    <property type="project" value="TreeGrafter"/>
</dbReference>
<dbReference type="InterPro" id="IPR025857">
    <property type="entry name" value="MacB_PCD"/>
</dbReference>
<feature type="domain" description="MacB-like periplasmic core" evidence="9">
    <location>
        <begin position="540"/>
        <end position="607"/>
    </location>
</feature>
<evidence type="ECO:0000256" key="7">
    <source>
        <dbReference type="SAM" id="Phobius"/>
    </source>
</evidence>
<evidence type="ECO:0000256" key="3">
    <source>
        <dbReference type="ARBA" id="ARBA00022692"/>
    </source>
</evidence>
<feature type="transmembrane region" description="Helical" evidence="7">
    <location>
        <begin position="775"/>
        <end position="794"/>
    </location>
</feature>
<feature type="transmembrane region" description="Helical" evidence="7">
    <location>
        <begin position="684"/>
        <end position="708"/>
    </location>
</feature>
<keyword evidence="2" id="KW-1003">Cell membrane</keyword>
<feature type="domain" description="MacB-like periplasmic core" evidence="9">
    <location>
        <begin position="19"/>
        <end position="235"/>
    </location>
</feature>
<feature type="transmembrane region" description="Helical" evidence="7">
    <location>
        <begin position="423"/>
        <end position="444"/>
    </location>
</feature>
<evidence type="ECO:0000313" key="10">
    <source>
        <dbReference type="EMBL" id="RSL16754.1"/>
    </source>
</evidence>
<evidence type="ECO:0000256" key="6">
    <source>
        <dbReference type="ARBA" id="ARBA00038076"/>
    </source>
</evidence>
<comment type="similarity">
    <text evidence="6">Belongs to the ABC-4 integral membrane protein family.</text>
</comment>
<evidence type="ECO:0000256" key="4">
    <source>
        <dbReference type="ARBA" id="ARBA00022989"/>
    </source>
</evidence>
<evidence type="ECO:0000259" key="9">
    <source>
        <dbReference type="Pfam" id="PF12704"/>
    </source>
</evidence>
<feature type="transmembrane region" description="Helical" evidence="7">
    <location>
        <begin position="276"/>
        <end position="301"/>
    </location>
</feature>
<evidence type="ECO:0000256" key="5">
    <source>
        <dbReference type="ARBA" id="ARBA00023136"/>
    </source>
</evidence>
<dbReference type="EMBL" id="RSDW01000001">
    <property type="protein sequence ID" value="RSL16754.1"/>
    <property type="molecule type" value="Genomic_DNA"/>
</dbReference>
<dbReference type="Pfam" id="PF12704">
    <property type="entry name" value="MacB_PCD"/>
    <property type="match status" value="2"/>
</dbReference>
<feature type="domain" description="ABC3 transporter permease C-terminal" evidence="8">
    <location>
        <begin position="281"/>
        <end position="398"/>
    </location>
</feature>
<dbReference type="AlphaFoldDB" id="A0A3R9NX72"/>
<evidence type="ECO:0000313" key="11">
    <source>
        <dbReference type="Proteomes" id="UP000269669"/>
    </source>
</evidence>
<dbReference type="InterPro" id="IPR017800">
    <property type="entry name" value="ADOP"/>
</dbReference>
<feature type="transmembrane region" description="Helical" evidence="7">
    <location>
        <begin position="741"/>
        <end position="763"/>
    </location>
</feature>
<dbReference type="OrthoDB" id="100257at2"/>
<dbReference type="PANTHER" id="PTHR30572:SF4">
    <property type="entry name" value="ABC TRANSPORTER PERMEASE YTRF"/>
    <property type="match status" value="1"/>
</dbReference>
<keyword evidence="11" id="KW-1185">Reference proteome</keyword>
<keyword evidence="4 7" id="KW-1133">Transmembrane helix</keyword>
<feature type="domain" description="ABC3 transporter permease C-terminal" evidence="8">
    <location>
        <begin position="691"/>
        <end position="801"/>
    </location>
</feature>
<dbReference type="InterPro" id="IPR003838">
    <property type="entry name" value="ABC3_permease_C"/>
</dbReference>
<feature type="transmembrane region" description="Helical" evidence="7">
    <location>
        <begin position="372"/>
        <end position="393"/>
    </location>
</feature>
<keyword evidence="3 7" id="KW-0812">Transmembrane</keyword>
<evidence type="ECO:0000256" key="1">
    <source>
        <dbReference type="ARBA" id="ARBA00004651"/>
    </source>
</evidence>